<protein>
    <submittedName>
        <fullName evidence="2">Peptidoglycan-binding protein</fullName>
    </submittedName>
</protein>
<dbReference type="SUPFAM" id="SSF54001">
    <property type="entry name" value="Cysteine proteinases"/>
    <property type="match status" value="1"/>
</dbReference>
<dbReference type="Gene3D" id="3.90.1720.10">
    <property type="entry name" value="endopeptidase domain like (from Nostoc punctiforme)"/>
    <property type="match status" value="1"/>
</dbReference>
<comment type="caution">
    <text evidence="2">The sequence shown here is derived from an EMBL/GenBank/DDBJ whole genome shotgun (WGS) entry which is preliminary data.</text>
</comment>
<dbReference type="EMBL" id="JBHTMX010000221">
    <property type="protein sequence ID" value="MFD1333405.1"/>
    <property type="molecule type" value="Genomic_DNA"/>
</dbReference>
<evidence type="ECO:0000313" key="2">
    <source>
        <dbReference type="EMBL" id="MFD1333405.1"/>
    </source>
</evidence>
<dbReference type="Pfam" id="PF01471">
    <property type="entry name" value="PG_binding_1"/>
    <property type="match status" value="1"/>
</dbReference>
<dbReference type="InterPro" id="IPR036366">
    <property type="entry name" value="PGBDSf"/>
</dbReference>
<dbReference type="Proteomes" id="UP001597171">
    <property type="component" value="Unassembled WGS sequence"/>
</dbReference>
<reference evidence="3" key="1">
    <citation type="journal article" date="2019" name="Int. J. Syst. Evol. Microbiol.">
        <title>The Global Catalogue of Microorganisms (GCM) 10K type strain sequencing project: providing services to taxonomists for standard genome sequencing and annotation.</title>
        <authorList>
            <consortium name="The Broad Institute Genomics Platform"/>
            <consortium name="The Broad Institute Genome Sequencing Center for Infectious Disease"/>
            <person name="Wu L."/>
            <person name="Ma J."/>
        </authorList>
    </citation>
    <scope>NUCLEOTIDE SEQUENCE [LARGE SCALE GENOMIC DNA]</scope>
    <source>
        <strain evidence="3">CCUG 61696</strain>
    </source>
</reference>
<organism evidence="2 3">
    <name type="scientific">Methylopila musalis</name>
    <dbReference type="NCBI Taxonomy" id="1134781"/>
    <lineage>
        <taxon>Bacteria</taxon>
        <taxon>Pseudomonadati</taxon>
        <taxon>Pseudomonadota</taxon>
        <taxon>Alphaproteobacteria</taxon>
        <taxon>Hyphomicrobiales</taxon>
        <taxon>Methylopilaceae</taxon>
        <taxon>Methylopila</taxon>
    </lineage>
</organism>
<evidence type="ECO:0000313" key="3">
    <source>
        <dbReference type="Proteomes" id="UP001597171"/>
    </source>
</evidence>
<dbReference type="SUPFAM" id="SSF47090">
    <property type="entry name" value="PGBD-like"/>
    <property type="match status" value="1"/>
</dbReference>
<dbReference type="RefSeq" id="WP_378776932.1">
    <property type="nucleotide sequence ID" value="NZ_JBHTMX010000221.1"/>
</dbReference>
<sequence>MSLGDGFDLVEIAKTKLNQRYVFGAVVPKTNPNWNGPWDCAEFVSWCVWQAYGAPMGMRPRNAWKGDAYSGFWFDDAKGEPGAAISWESALNIKGAVLVRRPLNKRIGHVAISLGDGEQTIEARSADRGVGIFKGASKRPWDIGVLIPGVDYATDDTSLTYVQTVRVRAPAGYHALQSPPQKGPDVLAIQTALAKAGYDPGPLDGVFGRLTDAAVITFQIASGLEVDGVVGPRTAEKLGLSTPIAPDAATTAAWEALSAPPAPPTPLLQPTPLGARTLTGFAVNGKDHTALYDDGSRQYIGTDVPYRDDAPRRGLYQDKKLTELRPIGVYRPEDYTAQHGQWAHVIHPTIFAESAGFFGRVNSYDRAAFTFGATQLAAHTPGENLILLFQELLRLKSAKDIFPELSLEDNKVTWTKPSGAKVDLEASKSVTRPNGKRDTQLVEFMAYLNPDPGAVGQQERLAAARLIEWTRVDPAARAAQVTLLVARVKKLIDRVRSHPSFDKKDWPAAIWIADIQYQGRGRLDAIRLALDSPKPVEALSRIGSSYEGRRKTIGESIAKLKASGVLNGFTV</sequence>
<name>A0ABW3ZBC0_9HYPH</name>
<feature type="domain" description="Peptidoglycan binding-like" evidence="1">
    <location>
        <begin position="183"/>
        <end position="238"/>
    </location>
</feature>
<dbReference type="InterPro" id="IPR002477">
    <property type="entry name" value="Peptidoglycan-bd-like"/>
</dbReference>
<evidence type="ECO:0000259" key="1">
    <source>
        <dbReference type="Pfam" id="PF01471"/>
    </source>
</evidence>
<gene>
    <name evidence="2" type="ORF">ACFQ4O_15505</name>
</gene>
<dbReference type="InterPro" id="IPR038765">
    <property type="entry name" value="Papain-like_cys_pep_sf"/>
</dbReference>
<keyword evidence="3" id="KW-1185">Reference proteome</keyword>
<accession>A0ABW3ZBC0</accession>
<proteinExistence type="predicted"/>
<dbReference type="Gene3D" id="1.10.101.10">
    <property type="entry name" value="PGBD-like superfamily/PGBD"/>
    <property type="match status" value="1"/>
</dbReference>
<dbReference type="InterPro" id="IPR036365">
    <property type="entry name" value="PGBD-like_sf"/>
</dbReference>